<dbReference type="GeneID" id="97891955"/>
<gene>
    <name evidence="3" type="ORF">SAMN04488004_10530</name>
</gene>
<dbReference type="EMBL" id="FOTF01000005">
    <property type="protein sequence ID" value="SFK96276.1"/>
    <property type="molecule type" value="Genomic_DNA"/>
</dbReference>
<dbReference type="CDD" id="cd01324">
    <property type="entry name" value="cbb3_Oxidase_CcoQ"/>
    <property type="match status" value="1"/>
</dbReference>
<feature type="transmembrane region" description="Helical" evidence="2">
    <location>
        <begin position="14"/>
        <end position="32"/>
    </location>
</feature>
<protein>
    <submittedName>
        <fullName evidence="3">Cytochrome c oxidase cbb3-type subunit 4</fullName>
    </submittedName>
</protein>
<dbReference type="InterPro" id="IPR008621">
    <property type="entry name" value="Cbb3-typ_cyt_oxidase_comp"/>
</dbReference>
<dbReference type="STRING" id="195913.SAMN04488004_10530"/>
<dbReference type="RefSeq" id="WP_090186727.1">
    <property type="nucleotide sequence ID" value="NZ_CAXIDI010000001.1"/>
</dbReference>
<dbReference type="Proteomes" id="UP000199550">
    <property type="component" value="Unassembled WGS sequence"/>
</dbReference>
<keyword evidence="2" id="KW-1133">Transmembrane helix</keyword>
<evidence type="ECO:0000313" key="3">
    <source>
        <dbReference type="EMBL" id="SFK96276.1"/>
    </source>
</evidence>
<feature type="region of interest" description="Disordered" evidence="1">
    <location>
        <begin position="42"/>
        <end position="74"/>
    </location>
</feature>
<dbReference type="OrthoDB" id="9801588at2"/>
<dbReference type="AlphaFoldDB" id="A0A1I4DW17"/>
<evidence type="ECO:0000256" key="2">
    <source>
        <dbReference type="SAM" id="Phobius"/>
    </source>
</evidence>
<name>A0A1I4DW17_9RHOB</name>
<organism evidence="3 4">
    <name type="scientific">Loktanella salsilacus</name>
    <dbReference type="NCBI Taxonomy" id="195913"/>
    <lineage>
        <taxon>Bacteria</taxon>
        <taxon>Pseudomonadati</taxon>
        <taxon>Pseudomonadota</taxon>
        <taxon>Alphaproteobacteria</taxon>
        <taxon>Rhodobacterales</taxon>
        <taxon>Roseobacteraceae</taxon>
        <taxon>Loktanella</taxon>
    </lineage>
</organism>
<evidence type="ECO:0000313" key="4">
    <source>
        <dbReference type="Proteomes" id="UP000199550"/>
    </source>
</evidence>
<reference evidence="3 4" key="1">
    <citation type="submission" date="2016-10" db="EMBL/GenBank/DDBJ databases">
        <authorList>
            <person name="de Groot N.N."/>
        </authorList>
    </citation>
    <scope>NUCLEOTIDE SEQUENCE [LARGE SCALE GENOMIC DNA]</scope>
    <source>
        <strain evidence="3 4">DSM 16199</strain>
    </source>
</reference>
<sequence length="74" mass="8317">MDTYTFMRQLADSWILLAMFGFFASAAIWAFLPSQRRAREDASMIPFRNDSAPKASPDARADQDAPNPKGQPHD</sequence>
<keyword evidence="2" id="KW-0472">Membrane</keyword>
<evidence type="ECO:0000256" key="1">
    <source>
        <dbReference type="SAM" id="MobiDB-lite"/>
    </source>
</evidence>
<dbReference type="Pfam" id="PF05545">
    <property type="entry name" value="FixQ"/>
    <property type="match status" value="1"/>
</dbReference>
<keyword evidence="4" id="KW-1185">Reference proteome</keyword>
<proteinExistence type="predicted"/>
<keyword evidence="2" id="KW-0812">Transmembrane</keyword>
<accession>A0A1I4DW17</accession>